<feature type="transmembrane region" description="Helical" evidence="1">
    <location>
        <begin position="6"/>
        <end position="27"/>
    </location>
</feature>
<sequence length="204" mass="23793">MNMVLMLFYSIFLVVMPVVIYQIMMMMLGENKSTISHYLWTYIMMIYLWMVFSIAGIGSIWDMFAKGGWSASLSQANISLIPFQSEGLFTYCMNILMVMPLGFLLPYLWKNFRNIFKVALTGFLFSVFIEFSQLFTNRLVDIDDLMMNTVGAILGYIVWRVIGEYFFNKNQLARTKALSTSEPVVYMVLACTFNFLLYNFAWFI</sequence>
<evidence type="ECO:0000259" key="2">
    <source>
        <dbReference type="Pfam" id="PF04892"/>
    </source>
</evidence>
<feature type="transmembrane region" description="Helical" evidence="1">
    <location>
        <begin position="115"/>
        <end position="133"/>
    </location>
</feature>
<keyword evidence="1" id="KW-1133">Transmembrane helix</keyword>
<dbReference type="Proteomes" id="UP000184010">
    <property type="component" value="Unassembled WGS sequence"/>
</dbReference>
<dbReference type="InterPro" id="IPR053150">
    <property type="entry name" value="Teicoplanin_resist-assoc"/>
</dbReference>
<name>A0A1M7TFJ2_9FIRM</name>
<organism evidence="3 4">
    <name type="scientific">Desulfitobacterium chlororespirans DSM 11544</name>
    <dbReference type="NCBI Taxonomy" id="1121395"/>
    <lineage>
        <taxon>Bacteria</taxon>
        <taxon>Bacillati</taxon>
        <taxon>Bacillota</taxon>
        <taxon>Clostridia</taxon>
        <taxon>Eubacteriales</taxon>
        <taxon>Desulfitobacteriaceae</taxon>
        <taxon>Desulfitobacterium</taxon>
    </lineage>
</organism>
<protein>
    <submittedName>
        <fullName evidence="3">Glycopeptide antibiotics resistance protein</fullName>
    </submittedName>
</protein>
<dbReference type="STRING" id="1121395.SAMN02745215_01937"/>
<keyword evidence="1" id="KW-0812">Transmembrane</keyword>
<keyword evidence="4" id="KW-1185">Reference proteome</keyword>
<dbReference type="InterPro" id="IPR006976">
    <property type="entry name" value="VanZ-like"/>
</dbReference>
<evidence type="ECO:0000256" key="1">
    <source>
        <dbReference type="SAM" id="Phobius"/>
    </source>
</evidence>
<dbReference type="AlphaFoldDB" id="A0A1M7TFJ2"/>
<dbReference type="PANTHER" id="PTHR36834">
    <property type="entry name" value="MEMBRANE PROTEIN-RELATED"/>
    <property type="match status" value="1"/>
</dbReference>
<dbReference type="Pfam" id="PF04892">
    <property type="entry name" value="VanZ"/>
    <property type="match status" value="1"/>
</dbReference>
<feature type="transmembrane region" description="Helical" evidence="1">
    <location>
        <begin position="184"/>
        <end position="203"/>
    </location>
</feature>
<dbReference type="RefSeq" id="WP_242954617.1">
    <property type="nucleotide sequence ID" value="NZ_FRDN01000006.1"/>
</dbReference>
<dbReference type="EMBL" id="FRDN01000006">
    <property type="protein sequence ID" value="SHN69418.1"/>
    <property type="molecule type" value="Genomic_DNA"/>
</dbReference>
<reference evidence="4" key="1">
    <citation type="submission" date="2016-12" db="EMBL/GenBank/DDBJ databases">
        <authorList>
            <person name="Varghese N."/>
            <person name="Submissions S."/>
        </authorList>
    </citation>
    <scope>NUCLEOTIDE SEQUENCE [LARGE SCALE GENOMIC DNA]</scope>
    <source>
        <strain evidence="4">DSM 11544</strain>
    </source>
</reference>
<dbReference type="PANTHER" id="PTHR36834:SF2">
    <property type="entry name" value="MEMBRANE PROTEIN"/>
    <property type="match status" value="1"/>
</dbReference>
<evidence type="ECO:0000313" key="4">
    <source>
        <dbReference type="Proteomes" id="UP000184010"/>
    </source>
</evidence>
<gene>
    <name evidence="3" type="ORF">SAMN02745215_01937</name>
</gene>
<proteinExistence type="predicted"/>
<feature type="domain" description="VanZ-like" evidence="2">
    <location>
        <begin position="49"/>
        <end position="162"/>
    </location>
</feature>
<feature type="transmembrane region" description="Helical" evidence="1">
    <location>
        <begin position="145"/>
        <end position="163"/>
    </location>
</feature>
<feature type="transmembrane region" description="Helical" evidence="1">
    <location>
        <begin position="39"/>
        <end position="61"/>
    </location>
</feature>
<evidence type="ECO:0000313" key="3">
    <source>
        <dbReference type="EMBL" id="SHN69418.1"/>
    </source>
</evidence>
<feature type="transmembrane region" description="Helical" evidence="1">
    <location>
        <begin position="88"/>
        <end position="108"/>
    </location>
</feature>
<keyword evidence="1" id="KW-0472">Membrane</keyword>
<accession>A0A1M7TFJ2</accession>